<dbReference type="Proteomes" id="UP000019116">
    <property type="component" value="Chromosome 2D"/>
</dbReference>
<keyword evidence="3 18" id="KW-0575">Peroxidase</keyword>
<evidence type="ECO:0000256" key="4">
    <source>
        <dbReference type="ARBA" id="ARBA00022617"/>
    </source>
</evidence>
<gene>
    <name evidence="20" type="primary">LOC123054627</name>
</gene>
<dbReference type="GO" id="GO:0140825">
    <property type="term" value="F:lactoperoxidase activity"/>
    <property type="evidence" value="ECO:0007669"/>
    <property type="project" value="UniProtKB-EC"/>
</dbReference>
<dbReference type="Gramene" id="TraesWEE_scaffold_067627_01G000200.1">
    <property type="protein sequence ID" value="TraesWEE_scaffold_067627_01G000200.1"/>
    <property type="gene ID" value="TraesWEE_scaffold_067627_01G000200"/>
</dbReference>
<dbReference type="Pfam" id="PF00141">
    <property type="entry name" value="peroxidase"/>
    <property type="match status" value="1"/>
</dbReference>
<evidence type="ECO:0000256" key="1">
    <source>
        <dbReference type="ARBA" id="ARBA00000189"/>
    </source>
</evidence>
<dbReference type="GO" id="GO:0006979">
    <property type="term" value="P:response to oxidative stress"/>
    <property type="evidence" value="ECO:0007669"/>
    <property type="project" value="UniProtKB-UniRule"/>
</dbReference>
<keyword evidence="5 15" id="KW-0479">Metal-binding</keyword>
<comment type="similarity">
    <text evidence="2">Belongs to the peroxidase family. Ascorbate peroxidase subfamily.</text>
</comment>
<dbReference type="InterPro" id="IPR000823">
    <property type="entry name" value="Peroxidase_pln"/>
</dbReference>
<evidence type="ECO:0000256" key="9">
    <source>
        <dbReference type="ARBA" id="ARBA00023157"/>
    </source>
</evidence>
<dbReference type="RefSeq" id="XP_044334364.1">
    <property type="nucleotide sequence ID" value="XM_044478429.1"/>
</dbReference>
<keyword evidence="11" id="KW-0873">Pyrrolidone carboxylic acid</keyword>
<dbReference type="InterPro" id="IPR010255">
    <property type="entry name" value="Haem_peroxidase_sf"/>
</dbReference>
<dbReference type="STRING" id="4565.A0A3B6DJ21"/>
<feature type="binding site" evidence="15">
    <location>
        <position position="133"/>
    </location>
    <ligand>
        <name>Ca(2+)</name>
        <dbReference type="ChEBI" id="CHEBI:29108"/>
        <label>1</label>
    </ligand>
</feature>
<feature type="binding site" description="axial binding residue" evidence="15">
    <location>
        <position position="253"/>
    </location>
    <ligand>
        <name>heme b</name>
        <dbReference type="ChEBI" id="CHEBI:60344"/>
    </ligand>
    <ligandPart>
        <name>Fe</name>
        <dbReference type="ChEBI" id="CHEBI:18248"/>
    </ligandPart>
</feature>
<reference evidence="20" key="1">
    <citation type="submission" date="2018-08" db="EMBL/GenBank/DDBJ databases">
        <authorList>
            <person name="Rossello M."/>
        </authorList>
    </citation>
    <scope>NUCLEOTIDE SEQUENCE [LARGE SCALE GENOMIC DNA]</scope>
    <source>
        <strain evidence="20">cv. Chinese Spring</strain>
    </source>
</reference>
<evidence type="ECO:0000256" key="10">
    <source>
        <dbReference type="ARBA" id="ARBA00023180"/>
    </source>
</evidence>
<keyword evidence="6 15" id="KW-0106">Calcium</keyword>
<comment type="similarity">
    <text evidence="18">Belongs to the peroxidase family. Classical plant (class III) peroxidase subfamily.</text>
</comment>
<keyword evidence="7 18" id="KW-0560">Oxidoreductase</keyword>
<evidence type="ECO:0000256" key="7">
    <source>
        <dbReference type="ARBA" id="ARBA00023002"/>
    </source>
</evidence>
<feature type="disulfide bond" evidence="17">
    <location>
        <begin position="96"/>
        <end position="175"/>
    </location>
</feature>
<dbReference type="Gramene" id="TraesCS2D03G1042300.1">
    <property type="protein sequence ID" value="TraesCS2D03G1042300.1.CDS1"/>
    <property type="gene ID" value="TraesCS2D03G1042300"/>
</dbReference>
<dbReference type="InterPro" id="IPR033905">
    <property type="entry name" value="Secretory_peroxidase"/>
</dbReference>
<dbReference type="GO" id="GO:0046872">
    <property type="term" value="F:metal ion binding"/>
    <property type="evidence" value="ECO:0007669"/>
    <property type="project" value="UniProtKB-UniRule"/>
</dbReference>
<evidence type="ECO:0000256" key="14">
    <source>
        <dbReference type="PIRSR" id="PIRSR600823-2"/>
    </source>
</evidence>
<evidence type="ECO:0000256" key="6">
    <source>
        <dbReference type="ARBA" id="ARBA00022837"/>
    </source>
</evidence>
<dbReference type="GeneID" id="123054627"/>
<evidence type="ECO:0000259" key="19">
    <source>
        <dbReference type="PROSITE" id="PS50873"/>
    </source>
</evidence>
<dbReference type="OrthoDB" id="2113341at2759"/>
<comment type="cofactor">
    <cofactor evidence="15 18">
        <name>Ca(2+)</name>
        <dbReference type="ChEBI" id="CHEBI:29108"/>
    </cofactor>
    <text evidence="15 18">Binds 2 calcium ions per subunit.</text>
</comment>
<feature type="binding site" evidence="15">
    <location>
        <position position="131"/>
    </location>
    <ligand>
        <name>Ca(2+)</name>
        <dbReference type="ChEBI" id="CHEBI:29108"/>
        <label>1</label>
    </ligand>
</feature>
<organism evidence="20">
    <name type="scientific">Triticum aestivum</name>
    <name type="common">Wheat</name>
    <dbReference type="NCBI Taxonomy" id="4565"/>
    <lineage>
        <taxon>Eukaryota</taxon>
        <taxon>Viridiplantae</taxon>
        <taxon>Streptophyta</taxon>
        <taxon>Embryophyta</taxon>
        <taxon>Tracheophyta</taxon>
        <taxon>Spermatophyta</taxon>
        <taxon>Magnoliopsida</taxon>
        <taxon>Liliopsida</taxon>
        <taxon>Poales</taxon>
        <taxon>Poaceae</taxon>
        <taxon>BOP clade</taxon>
        <taxon>Pooideae</taxon>
        <taxon>Triticodae</taxon>
        <taxon>Triticeae</taxon>
        <taxon>Triticinae</taxon>
        <taxon>Triticum</taxon>
    </lineage>
</organism>
<sequence>MRCTHRFGSLIVRLGHHHAAAIGYILLASSPSLPDTCSSSSWSDKPAHLMAPQPHPDRCRTWPRAPLGTVLLALAIVSLGGGGGDALSLDHYRQSCPRAEAAVTAAVRQAVAKDRTVPAGLLRLHFHDCFVRGCDASVLIDSTAGNTAEKDGPPNASLHAFFVIDNAKQAVEAMCPGVVSCADILALAARDAVALSGGPSWSPLLGRGDGRVSLASDTTSALPGPGASFDQLRQAFHALGMSVKDLVVLSGGHTLGFAHCSSFQGRIHGFRPGADVDPALNPSFAAALRRACPANNTARGAGSGMDPTSAAFDNAYYRMLQSGRGLLSSDEVLLTHPKTRRFVALYAARQDAFFRAFVSSMLRMSALNQPGEVRANCRRHN</sequence>
<feature type="site" description="Transition state stabilizer" evidence="16">
    <location>
        <position position="123"/>
    </location>
</feature>
<feature type="binding site" evidence="15">
    <location>
        <position position="313"/>
    </location>
    <ligand>
        <name>Ca(2+)</name>
        <dbReference type="ChEBI" id="CHEBI:29108"/>
        <label>2</label>
    </ligand>
</feature>
<feature type="binding site" evidence="15">
    <location>
        <position position="128"/>
    </location>
    <ligand>
        <name>Ca(2+)</name>
        <dbReference type="ChEBI" id="CHEBI:29108"/>
        <label>1</label>
    </ligand>
</feature>
<accession>A0A3B6DJ21</accession>
<dbReference type="Gramene" id="TraesCS2D02G467000.1">
    <property type="protein sequence ID" value="TraesCS2D02G467000.1.cds1"/>
    <property type="gene ID" value="TraesCS2D02G467000"/>
</dbReference>
<evidence type="ECO:0000256" key="18">
    <source>
        <dbReference type="RuleBase" id="RU362060"/>
    </source>
</evidence>
<feature type="domain" description="Plant heme peroxidase family profile" evidence="19">
    <location>
        <begin position="86"/>
        <end position="381"/>
    </location>
</feature>
<feature type="disulfide bond" evidence="17">
    <location>
        <begin position="129"/>
        <end position="134"/>
    </location>
</feature>
<dbReference type="OMA" id="CPKVECI"/>
<feature type="active site" description="Proton acceptor" evidence="13">
    <location>
        <position position="127"/>
    </location>
</feature>
<dbReference type="InterPro" id="IPR002016">
    <property type="entry name" value="Haem_peroxidase"/>
</dbReference>
<protein>
    <recommendedName>
        <fullName evidence="18">Peroxidase</fullName>
        <ecNumber evidence="18">1.11.1.7</ecNumber>
    </recommendedName>
</protein>
<comment type="catalytic activity">
    <reaction evidence="1 18">
        <text>2 a phenolic donor + H2O2 = 2 a phenolic radical donor + 2 H2O</text>
        <dbReference type="Rhea" id="RHEA:56136"/>
        <dbReference type="ChEBI" id="CHEBI:15377"/>
        <dbReference type="ChEBI" id="CHEBI:16240"/>
        <dbReference type="ChEBI" id="CHEBI:139520"/>
        <dbReference type="ChEBI" id="CHEBI:139521"/>
        <dbReference type="EC" id="1.11.1.7"/>
    </reaction>
</comment>
<keyword evidence="9 17" id="KW-1015">Disulfide bond</keyword>
<comment type="cofactor">
    <cofactor evidence="15 18">
        <name>heme b</name>
        <dbReference type="ChEBI" id="CHEBI:60344"/>
    </cofactor>
    <text evidence="15 18">Binds 1 heme b (iron(II)-protoporphyrin IX) group per subunit.</text>
</comment>
<dbReference type="GO" id="GO:0042744">
    <property type="term" value="P:hydrogen peroxide catabolic process"/>
    <property type="evidence" value="ECO:0007669"/>
    <property type="project" value="UniProtKB-KW"/>
</dbReference>
<evidence type="ECO:0000256" key="2">
    <source>
        <dbReference type="ARBA" id="ARBA00006873"/>
    </source>
</evidence>
<evidence type="ECO:0000256" key="11">
    <source>
        <dbReference type="ARBA" id="ARBA00023283"/>
    </source>
</evidence>
<name>A0A3B6DJ21_WHEAT</name>
<dbReference type="GO" id="GO:0004601">
    <property type="term" value="F:peroxidase activity"/>
    <property type="evidence" value="ECO:0000318"/>
    <property type="project" value="GO_Central"/>
</dbReference>
<dbReference type="FunFam" id="1.10.420.10:FF:000006">
    <property type="entry name" value="Peroxidase"/>
    <property type="match status" value="1"/>
</dbReference>
<evidence type="ECO:0000256" key="17">
    <source>
        <dbReference type="PIRSR" id="PIRSR600823-5"/>
    </source>
</evidence>
<feature type="disulfide bond" evidence="17">
    <location>
        <begin position="181"/>
        <end position="377"/>
    </location>
</feature>
<dbReference type="EnsemblPlants" id="TraesCS2D02G467000.1">
    <property type="protein sequence ID" value="TraesCS2D02G467000.1.cds1"/>
    <property type="gene ID" value="TraesCS2D02G467000"/>
</dbReference>
<dbReference type="PRINTS" id="PR00461">
    <property type="entry name" value="PLPEROXIDASE"/>
</dbReference>
<feature type="binding site" evidence="15">
    <location>
        <position position="306"/>
    </location>
    <ligand>
        <name>Ca(2+)</name>
        <dbReference type="ChEBI" id="CHEBI:29108"/>
        <label>2</label>
    </ligand>
</feature>
<comment type="function">
    <text evidence="18">Removal of H(2)O(2), oxidation of toxic reductants, biosynthesis and degradation of lignin, suberization, auxin catabolism, response to environmental stresses such as wounding, pathogen attack and oxidative stress.</text>
</comment>
<evidence type="ECO:0000256" key="16">
    <source>
        <dbReference type="PIRSR" id="PIRSR600823-4"/>
    </source>
</evidence>
<dbReference type="PROSITE" id="PS50873">
    <property type="entry name" value="PEROXIDASE_4"/>
    <property type="match status" value="1"/>
</dbReference>
<evidence type="ECO:0000256" key="15">
    <source>
        <dbReference type="PIRSR" id="PIRSR600823-3"/>
    </source>
</evidence>
<evidence type="ECO:0000256" key="5">
    <source>
        <dbReference type="ARBA" id="ARBA00022723"/>
    </source>
</evidence>
<evidence type="ECO:0000256" key="8">
    <source>
        <dbReference type="ARBA" id="ARBA00023004"/>
    </source>
</evidence>
<dbReference type="PANTHER" id="PTHR31517">
    <property type="match status" value="1"/>
</dbReference>
<dbReference type="CDD" id="cd00693">
    <property type="entry name" value="secretory_peroxidase"/>
    <property type="match status" value="1"/>
</dbReference>
<feature type="binding site" evidence="15">
    <location>
        <position position="137"/>
    </location>
    <ligand>
        <name>Ca(2+)</name>
        <dbReference type="ChEBI" id="CHEBI:29108"/>
        <label>1</label>
    </ligand>
</feature>
<dbReference type="FunFam" id="1.10.520.10:FF:000001">
    <property type="entry name" value="Peroxidase"/>
    <property type="match status" value="1"/>
</dbReference>
<dbReference type="GO" id="GO:0009505">
    <property type="term" value="C:plant-type cell wall"/>
    <property type="evidence" value="ECO:0000318"/>
    <property type="project" value="GO_Central"/>
</dbReference>
<feature type="binding site" evidence="15">
    <location>
        <position position="254"/>
    </location>
    <ligand>
        <name>Ca(2+)</name>
        <dbReference type="ChEBI" id="CHEBI:29108"/>
        <label>2</label>
    </ligand>
</feature>
<reference evidence="20" key="2">
    <citation type="submission" date="2018-10" db="UniProtKB">
        <authorList>
            <consortium name="EnsemblPlants"/>
        </authorList>
    </citation>
    <scope>IDENTIFICATION</scope>
</reference>
<dbReference type="GO" id="GO:0006950">
    <property type="term" value="P:response to stress"/>
    <property type="evidence" value="ECO:0000318"/>
    <property type="project" value="GO_Central"/>
</dbReference>
<keyword evidence="8 15" id="KW-0408">Iron</keyword>
<feature type="binding site" evidence="15">
    <location>
        <position position="149"/>
    </location>
    <ligand>
        <name>Ca(2+)</name>
        <dbReference type="ChEBI" id="CHEBI:29108"/>
        <label>1</label>
    </ligand>
</feature>
<dbReference type="GO" id="GO:0020037">
    <property type="term" value="F:heme binding"/>
    <property type="evidence" value="ECO:0007669"/>
    <property type="project" value="UniProtKB-UniRule"/>
</dbReference>
<dbReference type="AlphaFoldDB" id="A0A3B6DJ21"/>
<dbReference type="PANTHER" id="PTHR31517:SF48">
    <property type="entry name" value="PEROXIDASE 16-RELATED"/>
    <property type="match status" value="1"/>
</dbReference>
<keyword evidence="18" id="KW-0964">Secreted</keyword>
<keyword evidence="10" id="KW-0325">Glycoprotein</keyword>
<keyword evidence="12 18" id="KW-0376">Hydrogen peroxide</keyword>
<dbReference type="Gene3D" id="1.10.520.10">
    <property type="match status" value="1"/>
</dbReference>
<feature type="binding site" evidence="15">
    <location>
        <position position="135"/>
    </location>
    <ligand>
        <name>Ca(2+)</name>
        <dbReference type="ChEBI" id="CHEBI:29108"/>
        <label>1</label>
    </ligand>
</feature>
<feature type="binding site" evidence="14">
    <location>
        <position position="223"/>
    </location>
    <ligand>
        <name>substrate</name>
    </ligand>
</feature>
<dbReference type="PROSITE" id="PS00435">
    <property type="entry name" value="PEROXIDASE_1"/>
    <property type="match status" value="1"/>
</dbReference>
<feature type="disulfide bond" evidence="17">
    <location>
        <begin position="260"/>
        <end position="292"/>
    </location>
</feature>
<keyword evidence="21" id="KW-1185">Reference proteome</keyword>
<evidence type="ECO:0000256" key="12">
    <source>
        <dbReference type="ARBA" id="ARBA00023324"/>
    </source>
</evidence>
<dbReference type="InterPro" id="IPR019793">
    <property type="entry name" value="Peroxidases_heam-ligand_BS"/>
</dbReference>
<dbReference type="GO" id="GO:0005576">
    <property type="term" value="C:extracellular region"/>
    <property type="evidence" value="ECO:0007669"/>
    <property type="project" value="UniProtKB-SubCell"/>
</dbReference>
<dbReference type="SUPFAM" id="SSF48113">
    <property type="entry name" value="Heme-dependent peroxidases"/>
    <property type="match status" value="1"/>
</dbReference>
<dbReference type="PRINTS" id="PR00458">
    <property type="entry name" value="PEROXIDASE"/>
</dbReference>
<dbReference type="EC" id="1.11.1.7" evidence="18"/>
<keyword evidence="4 18" id="KW-0349">Heme</keyword>
<dbReference type="Gene3D" id="1.10.420.10">
    <property type="entry name" value="Peroxidase, domain 2"/>
    <property type="match status" value="1"/>
</dbReference>
<evidence type="ECO:0000313" key="20">
    <source>
        <dbReference type="EnsemblPlants" id="TraesCS2D02G467000.1.cds1"/>
    </source>
</evidence>
<proteinExistence type="inferred from homology"/>
<evidence type="ECO:0000313" key="21">
    <source>
        <dbReference type="Proteomes" id="UP000019116"/>
    </source>
</evidence>
<evidence type="ECO:0000256" key="13">
    <source>
        <dbReference type="PIRSR" id="PIRSR600823-1"/>
    </source>
</evidence>
<comment type="subcellular location">
    <subcellularLocation>
        <location evidence="18">Secreted</location>
    </subcellularLocation>
</comment>
<dbReference type="SMR" id="A0A3B6DJ21"/>
<evidence type="ECO:0000256" key="3">
    <source>
        <dbReference type="ARBA" id="ARBA00022559"/>
    </source>
</evidence>